<dbReference type="Gene3D" id="3.20.20.210">
    <property type="match status" value="1"/>
</dbReference>
<comment type="caution">
    <text evidence="1">The sequence shown here is derived from an EMBL/GenBank/DDBJ whole genome shotgun (WGS) entry which is preliminary data.</text>
</comment>
<accession>N1V0E7</accession>
<gene>
    <name evidence="1" type="ORF">D477_014411</name>
</gene>
<keyword evidence="2" id="KW-1185">Reference proteome</keyword>
<dbReference type="InterPro" id="IPR038071">
    <property type="entry name" value="UROD/MetE-like_sf"/>
</dbReference>
<evidence type="ECO:0000313" key="1">
    <source>
        <dbReference type="EMBL" id="EMY33509.1"/>
    </source>
</evidence>
<proteinExistence type="predicted"/>
<protein>
    <recommendedName>
        <fullName evidence="3">Cobalamin-independent methionine synthase MetE C-terminal/archaeal domain-containing protein</fullName>
    </recommendedName>
</protein>
<organism evidence="1 2">
    <name type="scientific">Arthrobacter crystallopoietes BAB-32</name>
    <dbReference type="NCBI Taxonomy" id="1246476"/>
    <lineage>
        <taxon>Bacteria</taxon>
        <taxon>Bacillati</taxon>
        <taxon>Actinomycetota</taxon>
        <taxon>Actinomycetes</taxon>
        <taxon>Micrococcales</taxon>
        <taxon>Micrococcaceae</taxon>
        <taxon>Crystallibacter</taxon>
    </lineage>
</organism>
<name>N1V0E7_9MICC</name>
<dbReference type="Proteomes" id="UP000010729">
    <property type="component" value="Unassembled WGS sequence"/>
</dbReference>
<dbReference type="EMBL" id="ANPE02000171">
    <property type="protein sequence ID" value="EMY33509.1"/>
    <property type="molecule type" value="Genomic_DNA"/>
</dbReference>
<evidence type="ECO:0008006" key="3">
    <source>
        <dbReference type="Google" id="ProtNLM"/>
    </source>
</evidence>
<sequence>MLVELPVDLQPHGWRIVDRPGLDHRRAVSALNTDINVLADIIGSEERPGQWLKLQCLGPLSMAAGLYLHNGERVLRDPGARRDVAQSLAAGVADHLAKVRKAAPEAGLILQVDEPEAARVLSGSIPTASGYRTLRAVPESDAEQLWRLLAEAAEAAGAAQTVLSVPATKAPFDAVRNAGLDGFAVPIAGLATGQWEQIAAAAEADLSIWLGVIAVDGLGGGVPQVRAIVDSVLRPWQQLGLPLARLHQVRLVPSGGLAGLPPESARQVLARLSQAADALNQVIAEA</sequence>
<dbReference type="SUPFAM" id="SSF51726">
    <property type="entry name" value="UROD/MetE-like"/>
    <property type="match status" value="1"/>
</dbReference>
<dbReference type="AlphaFoldDB" id="N1V0E7"/>
<evidence type="ECO:0000313" key="2">
    <source>
        <dbReference type="Proteomes" id="UP000010729"/>
    </source>
</evidence>
<reference evidence="1 2" key="1">
    <citation type="journal article" date="2013" name="Genome Announc.">
        <title>Draft Genome Sequence of Arthrobacter crystallopoietes Strain BAB-32, Revealing Genes for Bioremediation.</title>
        <authorList>
            <person name="Joshi M.N."/>
            <person name="Pandit A.S."/>
            <person name="Sharma A."/>
            <person name="Pandya R.V."/>
            <person name="Desai S.M."/>
            <person name="Saxena A.K."/>
            <person name="Bagatharia S.B."/>
        </authorList>
    </citation>
    <scope>NUCLEOTIDE SEQUENCE [LARGE SCALE GENOMIC DNA]</scope>
    <source>
        <strain evidence="1 2">BAB-32</strain>
    </source>
</reference>
<dbReference type="RefSeq" id="WP_005270307.1">
    <property type="nucleotide sequence ID" value="NZ_ANPE02000171.1"/>
</dbReference>